<evidence type="ECO:0000259" key="7">
    <source>
        <dbReference type="PROSITE" id="PS50011"/>
    </source>
</evidence>
<accession>A0A927F049</accession>
<dbReference type="Gene3D" id="3.30.200.20">
    <property type="entry name" value="Phosphorylase Kinase, domain 1"/>
    <property type="match status" value="1"/>
</dbReference>
<name>A0A927F049_9ACTN</name>
<keyword evidence="9" id="KW-1185">Reference proteome</keyword>
<organism evidence="8 9">
    <name type="scientific">Streptomyces chumphonensis</name>
    <dbReference type="NCBI Taxonomy" id="1214925"/>
    <lineage>
        <taxon>Bacteria</taxon>
        <taxon>Bacillati</taxon>
        <taxon>Actinomycetota</taxon>
        <taxon>Actinomycetes</taxon>
        <taxon>Kitasatosporales</taxon>
        <taxon>Streptomycetaceae</taxon>
        <taxon>Streptomyces</taxon>
    </lineage>
</organism>
<keyword evidence="1" id="KW-0808">Transferase</keyword>
<gene>
    <name evidence="8" type="ORF">IF129_11795</name>
</gene>
<reference evidence="8" key="1">
    <citation type="submission" date="2020-09" db="EMBL/GenBank/DDBJ databases">
        <title>Secondary metabolite and genome analysis of marine Streptomyces chumphonensis KK1-2T.</title>
        <authorList>
            <person name="Phongsopitanun W."/>
            <person name="Kanchanasin P."/>
            <person name="Pittayakhajonwut P."/>
            <person name="Suwanborirux K."/>
            <person name="Tanasupawat S."/>
        </authorList>
    </citation>
    <scope>NUCLEOTIDE SEQUENCE</scope>
    <source>
        <strain evidence="8">KK1-2</strain>
    </source>
</reference>
<keyword evidence="2 5" id="KW-0547">Nucleotide-binding</keyword>
<dbReference type="InterPro" id="IPR017441">
    <property type="entry name" value="Protein_kinase_ATP_BS"/>
</dbReference>
<evidence type="ECO:0000313" key="9">
    <source>
        <dbReference type="Proteomes" id="UP000632289"/>
    </source>
</evidence>
<feature type="compositionally biased region" description="Pro residues" evidence="6">
    <location>
        <begin position="357"/>
        <end position="371"/>
    </location>
</feature>
<keyword evidence="4 5" id="KW-0067">ATP-binding</keyword>
<dbReference type="PROSITE" id="PS50011">
    <property type="entry name" value="PROTEIN_KINASE_DOM"/>
    <property type="match status" value="1"/>
</dbReference>
<feature type="domain" description="Protein kinase" evidence="7">
    <location>
        <begin position="15"/>
        <end position="276"/>
    </location>
</feature>
<feature type="compositionally biased region" description="Basic and acidic residues" evidence="6">
    <location>
        <begin position="424"/>
        <end position="433"/>
    </location>
</feature>
<dbReference type="PANTHER" id="PTHR43289:SF34">
    <property type="entry name" value="SERINE_THREONINE-PROTEIN KINASE YBDM-RELATED"/>
    <property type="match status" value="1"/>
</dbReference>
<dbReference type="Pfam" id="PF00069">
    <property type="entry name" value="Pkinase"/>
    <property type="match status" value="1"/>
</dbReference>
<dbReference type="InterPro" id="IPR001638">
    <property type="entry name" value="Solute-binding_3/MltF_N"/>
</dbReference>
<sequence>MEALHTGDPATVGPYRLLGRLGAGGMGQVFLGRAPNGRVVAVKLIHAELAADEEFRRRFRSEVTAAGRVSGPRTAPVLGSDTEAAVPWVATGYVPGPSLHEVVTSLHGPLPEASVWRIAAGLAAALRDVHAAGIVHRDLKPSNVLITLDGPQVIDFGIARAAEASVATRTGSLVGSPGYMPPEQIRGETVSPATDVFALGAVLVFATTGTGPFGAGQPSLHTVLYRVLHEKPELGPDDGPLSGALRDLAVRCLAREAGDRPSVEEVAAVTADHADASGADDAGLPAALTARLGRDAAALLALEGPEPTQVSTPATPPPAPTAPPPPPEAPPPPPPSAPPTSALPPSALPTVTAAVPGPGPAPGPPPGPAAPPGQARPRRVLAIAGTAVAVVVALALTVLLVRPFGDDGKEQADSAPGASSDPRPGPDADRASPPEEAAQPEQDEEEPEAPLYDELPSFVREEGEIVVHSAGGGLPLVSDVYAGDTTGFEPDLAAALSEQLGVRFTFRRVDYNQQLHGILNVAQSGGPMNGVATSRHVDDPNAPSMTEDFDIIPYYRQSTILVVTEGNATRTKSFDDVCGGTVAALPGLEDLARTHSEECDASVTVSGMHEKKAAEAVRSGEVDALLVPHTIAVGLLAEPEGDGLAVAEARMDTDLVGLAVLNPAEPLADVLRQALQSLIEDGTYAELLERWGMEDLAVDSATVVD</sequence>
<dbReference type="PANTHER" id="PTHR43289">
    <property type="entry name" value="MITOGEN-ACTIVATED PROTEIN KINASE KINASE KINASE 20-RELATED"/>
    <property type="match status" value="1"/>
</dbReference>
<evidence type="ECO:0000256" key="2">
    <source>
        <dbReference type="ARBA" id="ARBA00022741"/>
    </source>
</evidence>
<evidence type="ECO:0000256" key="5">
    <source>
        <dbReference type="PROSITE-ProRule" id="PRU10141"/>
    </source>
</evidence>
<dbReference type="PROSITE" id="PS00108">
    <property type="entry name" value="PROTEIN_KINASE_ST"/>
    <property type="match status" value="1"/>
</dbReference>
<dbReference type="PROSITE" id="PS00107">
    <property type="entry name" value="PROTEIN_KINASE_ATP"/>
    <property type="match status" value="1"/>
</dbReference>
<dbReference type="EMBL" id="JACXYU010000004">
    <property type="protein sequence ID" value="MBD3932232.1"/>
    <property type="molecule type" value="Genomic_DNA"/>
</dbReference>
<evidence type="ECO:0000256" key="6">
    <source>
        <dbReference type="SAM" id="MobiDB-lite"/>
    </source>
</evidence>
<dbReference type="SUPFAM" id="SSF53850">
    <property type="entry name" value="Periplasmic binding protein-like II"/>
    <property type="match status" value="1"/>
</dbReference>
<dbReference type="CDD" id="cd14014">
    <property type="entry name" value="STKc_PknB_like"/>
    <property type="match status" value="1"/>
</dbReference>
<dbReference type="InterPro" id="IPR011009">
    <property type="entry name" value="Kinase-like_dom_sf"/>
</dbReference>
<dbReference type="SMART" id="SM00062">
    <property type="entry name" value="PBPb"/>
    <property type="match status" value="1"/>
</dbReference>
<feature type="region of interest" description="Disordered" evidence="6">
    <location>
        <begin position="407"/>
        <end position="449"/>
    </location>
</feature>
<evidence type="ECO:0000256" key="1">
    <source>
        <dbReference type="ARBA" id="ARBA00022679"/>
    </source>
</evidence>
<dbReference type="Gene3D" id="3.40.190.10">
    <property type="entry name" value="Periplasmic binding protein-like II"/>
    <property type="match status" value="2"/>
</dbReference>
<dbReference type="InterPro" id="IPR008271">
    <property type="entry name" value="Ser/Thr_kinase_AS"/>
</dbReference>
<comment type="caution">
    <text evidence="8">The sequence shown here is derived from an EMBL/GenBank/DDBJ whole genome shotgun (WGS) entry which is preliminary data.</text>
</comment>
<feature type="binding site" evidence="5">
    <location>
        <position position="43"/>
    </location>
    <ligand>
        <name>ATP</name>
        <dbReference type="ChEBI" id="CHEBI:30616"/>
    </ligand>
</feature>
<feature type="compositionally biased region" description="Low complexity" evidence="6">
    <location>
        <begin position="343"/>
        <end position="356"/>
    </location>
</feature>
<dbReference type="RefSeq" id="WP_191209507.1">
    <property type="nucleotide sequence ID" value="NZ_BAABKL010000050.1"/>
</dbReference>
<dbReference type="GO" id="GO:0005524">
    <property type="term" value="F:ATP binding"/>
    <property type="evidence" value="ECO:0007669"/>
    <property type="project" value="UniProtKB-UniRule"/>
</dbReference>
<dbReference type="InterPro" id="IPR000719">
    <property type="entry name" value="Prot_kinase_dom"/>
</dbReference>
<keyword evidence="3" id="KW-0418">Kinase</keyword>
<evidence type="ECO:0000256" key="3">
    <source>
        <dbReference type="ARBA" id="ARBA00022777"/>
    </source>
</evidence>
<dbReference type="GO" id="GO:0004674">
    <property type="term" value="F:protein serine/threonine kinase activity"/>
    <property type="evidence" value="ECO:0007669"/>
    <property type="project" value="TreeGrafter"/>
</dbReference>
<feature type="region of interest" description="Disordered" evidence="6">
    <location>
        <begin position="306"/>
        <end position="375"/>
    </location>
</feature>
<dbReference type="Gene3D" id="1.10.510.10">
    <property type="entry name" value="Transferase(Phosphotransferase) domain 1"/>
    <property type="match status" value="1"/>
</dbReference>
<proteinExistence type="predicted"/>
<dbReference type="SUPFAM" id="SSF56112">
    <property type="entry name" value="Protein kinase-like (PK-like)"/>
    <property type="match status" value="1"/>
</dbReference>
<protein>
    <submittedName>
        <fullName evidence="8">Transporter substrate-binding domain-containing protein</fullName>
    </submittedName>
</protein>
<feature type="compositionally biased region" description="Pro residues" evidence="6">
    <location>
        <begin position="314"/>
        <end position="342"/>
    </location>
</feature>
<evidence type="ECO:0000313" key="8">
    <source>
        <dbReference type="EMBL" id="MBD3932232.1"/>
    </source>
</evidence>
<dbReference type="AlphaFoldDB" id="A0A927F049"/>
<dbReference type="Proteomes" id="UP000632289">
    <property type="component" value="Unassembled WGS sequence"/>
</dbReference>
<dbReference type="SMART" id="SM00220">
    <property type="entry name" value="S_TKc"/>
    <property type="match status" value="1"/>
</dbReference>
<evidence type="ECO:0000256" key="4">
    <source>
        <dbReference type="ARBA" id="ARBA00022840"/>
    </source>
</evidence>